<gene>
    <name evidence="1" type="ORF">T02_15865</name>
</gene>
<reference evidence="1 2" key="1">
    <citation type="submission" date="2015-05" db="EMBL/GenBank/DDBJ databases">
        <title>Evolution of Trichinella species and genotypes.</title>
        <authorList>
            <person name="Korhonen P.K."/>
            <person name="Edoardo P."/>
            <person name="Giuseppe L.R."/>
            <person name="Gasser R.B."/>
        </authorList>
    </citation>
    <scope>NUCLEOTIDE SEQUENCE [LARGE SCALE GENOMIC DNA]</scope>
    <source>
        <strain evidence="1">ISS10</strain>
    </source>
</reference>
<evidence type="ECO:0000313" key="1">
    <source>
        <dbReference type="EMBL" id="KRZ49068.1"/>
    </source>
</evidence>
<dbReference type="EMBL" id="JYDW01000338">
    <property type="protein sequence ID" value="KRZ49068.1"/>
    <property type="molecule type" value="Genomic_DNA"/>
</dbReference>
<keyword evidence="2" id="KW-1185">Reference proteome</keyword>
<dbReference type="OrthoDB" id="5923812at2759"/>
<accession>A0A0V1KQ97</accession>
<protein>
    <submittedName>
        <fullName evidence="1">Uncharacterized protein</fullName>
    </submittedName>
</protein>
<evidence type="ECO:0000313" key="2">
    <source>
        <dbReference type="Proteomes" id="UP000054721"/>
    </source>
</evidence>
<sequence length="204" mass="23639">MLSTCLTIPINNKGCLPYGSSSTISINTVNNTCRIRKSCFGYCNDIHLVGSSQFLEDTTIQELKTYSQKLTHMGVSFWAYTNLHCYVCNFLRLSPLLNLSFHLFASLDGELFDSTVDKLPRPFHHCSTIKKYSYGQFIPKTLFCTSDKIVQWRKPWHTITSEHNIERELRSLACHSYFYTSVVVCRFAFRPKFTRVVSFRSRQT</sequence>
<organism evidence="1 2">
    <name type="scientific">Trichinella nativa</name>
    <dbReference type="NCBI Taxonomy" id="6335"/>
    <lineage>
        <taxon>Eukaryota</taxon>
        <taxon>Metazoa</taxon>
        <taxon>Ecdysozoa</taxon>
        <taxon>Nematoda</taxon>
        <taxon>Enoplea</taxon>
        <taxon>Dorylaimia</taxon>
        <taxon>Trichinellida</taxon>
        <taxon>Trichinellidae</taxon>
        <taxon>Trichinella</taxon>
    </lineage>
</organism>
<dbReference type="AlphaFoldDB" id="A0A0V1KQ97"/>
<name>A0A0V1KQ97_9BILA</name>
<dbReference type="Proteomes" id="UP000054721">
    <property type="component" value="Unassembled WGS sequence"/>
</dbReference>
<proteinExistence type="predicted"/>
<comment type="caution">
    <text evidence="1">The sequence shown here is derived from an EMBL/GenBank/DDBJ whole genome shotgun (WGS) entry which is preliminary data.</text>
</comment>